<dbReference type="NCBIfam" id="TIGR00251">
    <property type="entry name" value="DUF167 family protein"/>
    <property type="match status" value="1"/>
</dbReference>
<dbReference type="Pfam" id="PF02594">
    <property type="entry name" value="DUF167"/>
    <property type="match status" value="1"/>
</dbReference>
<evidence type="ECO:0000313" key="2">
    <source>
        <dbReference type="EMBL" id="MPM28509.1"/>
    </source>
</evidence>
<protein>
    <submittedName>
        <fullName evidence="2">Uncharacterized protein</fullName>
    </submittedName>
</protein>
<dbReference type="SMART" id="SM01152">
    <property type="entry name" value="DUF167"/>
    <property type="match status" value="1"/>
</dbReference>
<comment type="caution">
    <text evidence="2">The sequence shown here is derived from an EMBL/GenBank/DDBJ whole genome shotgun (WGS) entry which is preliminary data.</text>
</comment>
<dbReference type="InterPro" id="IPR003746">
    <property type="entry name" value="DUF167"/>
</dbReference>
<proteinExistence type="inferred from homology"/>
<dbReference type="EMBL" id="VSSQ01005274">
    <property type="protein sequence ID" value="MPM28509.1"/>
    <property type="molecule type" value="Genomic_DNA"/>
</dbReference>
<reference evidence="2" key="1">
    <citation type="submission" date="2019-08" db="EMBL/GenBank/DDBJ databases">
        <authorList>
            <person name="Kucharzyk K."/>
            <person name="Murdoch R.W."/>
            <person name="Higgins S."/>
            <person name="Loffler F."/>
        </authorList>
    </citation>
    <scope>NUCLEOTIDE SEQUENCE</scope>
</reference>
<dbReference type="PANTHER" id="PTHR13420">
    <property type="entry name" value="UPF0235 PROTEIN C15ORF40"/>
    <property type="match status" value="1"/>
</dbReference>
<dbReference type="InterPro" id="IPR036591">
    <property type="entry name" value="YggU-like_sf"/>
</dbReference>
<evidence type="ECO:0000256" key="1">
    <source>
        <dbReference type="ARBA" id="ARBA00010364"/>
    </source>
</evidence>
<sequence>MANKREFNLHSGKGGAAITVRVTPRSSRNEVSEILADGTVKIRLTAAPVDGKANENLIEYLAKVLDINKSSIEIVAGMTGREKLVTILGLSPEDVQTRILKNLA</sequence>
<organism evidence="2">
    <name type="scientific">bioreactor metagenome</name>
    <dbReference type="NCBI Taxonomy" id="1076179"/>
    <lineage>
        <taxon>unclassified sequences</taxon>
        <taxon>metagenomes</taxon>
        <taxon>ecological metagenomes</taxon>
    </lineage>
</organism>
<dbReference type="SUPFAM" id="SSF69786">
    <property type="entry name" value="YggU-like"/>
    <property type="match status" value="1"/>
</dbReference>
<dbReference type="HAMAP" id="MF_00634">
    <property type="entry name" value="UPF0235"/>
    <property type="match status" value="1"/>
</dbReference>
<comment type="similarity">
    <text evidence="1">Belongs to the UPF0235 family.</text>
</comment>
<dbReference type="PANTHER" id="PTHR13420:SF7">
    <property type="entry name" value="UPF0235 PROTEIN C15ORF40"/>
    <property type="match status" value="1"/>
</dbReference>
<dbReference type="Gene3D" id="3.30.1200.10">
    <property type="entry name" value="YggU-like"/>
    <property type="match status" value="1"/>
</dbReference>
<dbReference type="AlphaFoldDB" id="A0A644YJJ6"/>
<name>A0A644YJJ6_9ZZZZ</name>
<accession>A0A644YJJ6</accession>
<dbReference type="GO" id="GO:0005737">
    <property type="term" value="C:cytoplasm"/>
    <property type="evidence" value="ECO:0007669"/>
    <property type="project" value="TreeGrafter"/>
</dbReference>
<gene>
    <name evidence="2" type="ORF">SDC9_75035</name>
</gene>